<dbReference type="Pfam" id="PF00403">
    <property type="entry name" value="HMA"/>
    <property type="match status" value="2"/>
</dbReference>
<keyword evidence="6" id="KW-0677">Repeat</keyword>
<evidence type="ECO:0000256" key="8">
    <source>
        <dbReference type="ARBA" id="ARBA00022796"/>
    </source>
</evidence>
<feature type="transmembrane region" description="Helical" evidence="16">
    <location>
        <begin position="450"/>
        <end position="473"/>
    </location>
</feature>
<dbReference type="PROSITE" id="PS01047">
    <property type="entry name" value="HMA_1"/>
    <property type="match status" value="2"/>
</dbReference>
<dbReference type="Gene3D" id="3.30.70.100">
    <property type="match status" value="2"/>
</dbReference>
<dbReference type="InterPro" id="IPR059000">
    <property type="entry name" value="ATPase_P-type_domA"/>
</dbReference>
<dbReference type="NCBIfam" id="TIGR01525">
    <property type="entry name" value="ATPase-IB_hvy"/>
    <property type="match status" value="1"/>
</dbReference>
<evidence type="ECO:0000256" key="16">
    <source>
        <dbReference type="RuleBase" id="RU362081"/>
    </source>
</evidence>
<keyword evidence="10" id="KW-0460">Magnesium</keyword>
<dbReference type="Proteomes" id="UP001236369">
    <property type="component" value="Unassembled WGS sequence"/>
</dbReference>
<dbReference type="SUPFAM" id="SSF81665">
    <property type="entry name" value="Calcium ATPase, transmembrane domain M"/>
    <property type="match status" value="1"/>
</dbReference>
<evidence type="ECO:0000313" key="18">
    <source>
        <dbReference type="EMBL" id="MDQ0443902.1"/>
    </source>
</evidence>
<keyword evidence="11" id="KW-1278">Translocase</keyword>
<keyword evidence="14" id="KW-0406">Ion transport</keyword>
<keyword evidence="9 16" id="KW-0067">ATP-binding</keyword>
<dbReference type="Gene3D" id="2.70.150.10">
    <property type="entry name" value="Calcium-transporting ATPase, cytoplasmic transduction domain A"/>
    <property type="match status" value="1"/>
</dbReference>
<evidence type="ECO:0000256" key="9">
    <source>
        <dbReference type="ARBA" id="ARBA00022840"/>
    </source>
</evidence>
<feature type="transmembrane region" description="Helical" evidence="16">
    <location>
        <begin position="426"/>
        <end position="444"/>
    </location>
</feature>
<feature type="transmembrane region" description="Helical" evidence="16">
    <location>
        <begin position="240"/>
        <end position="262"/>
    </location>
</feature>
<evidence type="ECO:0000313" key="19">
    <source>
        <dbReference type="Proteomes" id="UP001236369"/>
    </source>
</evidence>
<evidence type="ECO:0000256" key="4">
    <source>
        <dbReference type="ARBA" id="ARBA00022692"/>
    </source>
</evidence>
<dbReference type="InterPro" id="IPR006121">
    <property type="entry name" value="HMA_dom"/>
</dbReference>
<dbReference type="SUPFAM" id="SSF81653">
    <property type="entry name" value="Calcium ATPase, transduction domain A"/>
    <property type="match status" value="1"/>
</dbReference>
<dbReference type="SFLD" id="SFLDG00002">
    <property type="entry name" value="C1.7:_P-type_atpase_like"/>
    <property type="match status" value="1"/>
</dbReference>
<feature type="transmembrane region" description="Helical" evidence="16">
    <location>
        <begin position="767"/>
        <end position="786"/>
    </location>
</feature>
<dbReference type="InterPro" id="IPR008250">
    <property type="entry name" value="ATPase_P-typ_transduc_dom_A_sf"/>
</dbReference>
<keyword evidence="12 16" id="KW-1133">Transmembrane helix</keyword>
<dbReference type="InterPro" id="IPR036163">
    <property type="entry name" value="HMA_dom_sf"/>
</dbReference>
<dbReference type="CDD" id="cd00371">
    <property type="entry name" value="HMA"/>
    <property type="match status" value="2"/>
</dbReference>
<dbReference type="SFLD" id="SFLDF00027">
    <property type="entry name" value="p-type_atpase"/>
    <property type="match status" value="1"/>
</dbReference>
<evidence type="ECO:0000256" key="11">
    <source>
        <dbReference type="ARBA" id="ARBA00022967"/>
    </source>
</evidence>
<comment type="subcellular location">
    <subcellularLocation>
        <location evidence="16">Cell membrane</location>
    </subcellularLocation>
    <subcellularLocation>
        <location evidence="1">Endomembrane system</location>
        <topology evidence="1">Multi-pass membrane protein</topology>
    </subcellularLocation>
</comment>
<dbReference type="InterPro" id="IPR017969">
    <property type="entry name" value="Heavy-metal-associated_CS"/>
</dbReference>
<keyword evidence="5 16" id="KW-0479">Metal-binding</keyword>
<dbReference type="PROSITE" id="PS50846">
    <property type="entry name" value="HMA_2"/>
    <property type="match status" value="2"/>
</dbReference>
<dbReference type="EMBL" id="JAUSVV010000008">
    <property type="protein sequence ID" value="MDQ0443902.1"/>
    <property type="molecule type" value="Genomic_DNA"/>
</dbReference>
<dbReference type="Gene3D" id="3.40.1110.10">
    <property type="entry name" value="Calcium-transporting ATPase, cytoplasmic domain N"/>
    <property type="match status" value="1"/>
</dbReference>
<dbReference type="PRINTS" id="PR00120">
    <property type="entry name" value="HATPASE"/>
</dbReference>
<comment type="similarity">
    <text evidence="2 16">Belongs to the cation transport ATPase (P-type) (TC 3.A.3) family. Type IB subfamily.</text>
</comment>
<dbReference type="Pfam" id="PF00702">
    <property type="entry name" value="Hydrolase"/>
    <property type="match status" value="1"/>
</dbReference>
<dbReference type="InterPro" id="IPR006122">
    <property type="entry name" value="HMA_Cu_ion-bd"/>
</dbReference>
<keyword evidence="8" id="KW-0187">Copper transport</keyword>
<feature type="transmembrane region" description="Helical" evidence="16">
    <location>
        <begin position="792"/>
        <end position="810"/>
    </location>
</feature>
<evidence type="ECO:0000256" key="6">
    <source>
        <dbReference type="ARBA" id="ARBA00022737"/>
    </source>
</evidence>
<dbReference type="InterPro" id="IPR023214">
    <property type="entry name" value="HAD_sf"/>
</dbReference>
<dbReference type="NCBIfam" id="TIGR00003">
    <property type="entry name" value="copper ion binding protein"/>
    <property type="match status" value="1"/>
</dbReference>
<feature type="domain" description="HMA" evidence="17">
    <location>
        <begin position="80"/>
        <end position="146"/>
    </location>
</feature>
<dbReference type="InterPro" id="IPR023299">
    <property type="entry name" value="ATPase_P-typ_cyto_dom_N"/>
</dbReference>
<dbReference type="PANTHER" id="PTHR43520:SF8">
    <property type="entry name" value="P-TYPE CU(+) TRANSPORTER"/>
    <property type="match status" value="1"/>
</dbReference>
<feature type="transmembrane region" description="Helical" evidence="16">
    <location>
        <begin position="268"/>
        <end position="285"/>
    </location>
</feature>
<dbReference type="Pfam" id="PF00122">
    <property type="entry name" value="E1-E2_ATPase"/>
    <property type="match status" value="1"/>
</dbReference>
<keyword evidence="13" id="KW-0186">Copper</keyword>
<dbReference type="Gene3D" id="3.40.50.1000">
    <property type="entry name" value="HAD superfamily/HAD-like"/>
    <property type="match status" value="1"/>
</dbReference>
<feature type="domain" description="HMA" evidence="17">
    <location>
        <begin position="13"/>
        <end position="78"/>
    </location>
</feature>
<keyword evidence="16" id="KW-1003">Cell membrane</keyword>
<feature type="transmembrane region" description="Helical" evidence="16">
    <location>
        <begin position="197"/>
        <end position="219"/>
    </location>
</feature>
<evidence type="ECO:0000256" key="14">
    <source>
        <dbReference type="ARBA" id="ARBA00023065"/>
    </source>
</evidence>
<protein>
    <submittedName>
        <fullName evidence="18">Cu+-exporting ATPase</fullName>
    </submittedName>
</protein>
<keyword evidence="4 16" id="KW-0812">Transmembrane</keyword>
<dbReference type="InterPro" id="IPR036412">
    <property type="entry name" value="HAD-like_sf"/>
</dbReference>
<dbReference type="CDD" id="cd02094">
    <property type="entry name" value="P-type_ATPase_Cu-like"/>
    <property type="match status" value="1"/>
</dbReference>
<dbReference type="SFLD" id="SFLDS00003">
    <property type="entry name" value="Haloacid_Dehalogenase"/>
    <property type="match status" value="1"/>
</dbReference>
<evidence type="ECO:0000256" key="2">
    <source>
        <dbReference type="ARBA" id="ARBA00006024"/>
    </source>
</evidence>
<evidence type="ECO:0000256" key="3">
    <source>
        <dbReference type="ARBA" id="ARBA00022448"/>
    </source>
</evidence>
<evidence type="ECO:0000259" key="17">
    <source>
        <dbReference type="PROSITE" id="PS50846"/>
    </source>
</evidence>
<organism evidence="18 19">
    <name type="scientific">Methylobacterium persicinum</name>
    <dbReference type="NCBI Taxonomy" id="374426"/>
    <lineage>
        <taxon>Bacteria</taxon>
        <taxon>Pseudomonadati</taxon>
        <taxon>Pseudomonadota</taxon>
        <taxon>Alphaproteobacteria</taxon>
        <taxon>Hyphomicrobiales</taxon>
        <taxon>Methylobacteriaceae</taxon>
        <taxon>Methylobacterium</taxon>
    </lineage>
</organism>
<evidence type="ECO:0000256" key="1">
    <source>
        <dbReference type="ARBA" id="ARBA00004127"/>
    </source>
</evidence>
<dbReference type="InterPro" id="IPR027256">
    <property type="entry name" value="P-typ_ATPase_IB"/>
</dbReference>
<evidence type="ECO:0000256" key="12">
    <source>
        <dbReference type="ARBA" id="ARBA00022989"/>
    </source>
</evidence>
<proteinExistence type="inferred from homology"/>
<dbReference type="InterPro" id="IPR001757">
    <property type="entry name" value="P_typ_ATPase"/>
</dbReference>
<reference evidence="18 19" key="1">
    <citation type="submission" date="2023-07" db="EMBL/GenBank/DDBJ databases">
        <title>Genomic Encyclopedia of Type Strains, Phase IV (KMG-IV): sequencing the most valuable type-strain genomes for metagenomic binning, comparative biology and taxonomic classification.</title>
        <authorList>
            <person name="Goeker M."/>
        </authorList>
    </citation>
    <scope>NUCLEOTIDE SEQUENCE [LARGE SCALE GENOMIC DNA]</scope>
    <source>
        <strain evidence="18 19">DSM 19562</strain>
    </source>
</reference>
<comment type="caution">
    <text evidence="18">The sequence shown here is derived from an EMBL/GenBank/DDBJ whole genome shotgun (WGS) entry which is preliminary data.</text>
</comment>
<evidence type="ECO:0000256" key="13">
    <source>
        <dbReference type="ARBA" id="ARBA00023008"/>
    </source>
</evidence>
<evidence type="ECO:0000256" key="10">
    <source>
        <dbReference type="ARBA" id="ARBA00022842"/>
    </source>
</evidence>
<dbReference type="InterPro" id="IPR023298">
    <property type="entry name" value="ATPase_P-typ_TM_dom_sf"/>
</dbReference>
<name>A0ABU0HNJ2_9HYPH</name>
<dbReference type="SUPFAM" id="SSF56784">
    <property type="entry name" value="HAD-like"/>
    <property type="match status" value="1"/>
</dbReference>
<accession>A0ABU0HNJ2</accession>
<dbReference type="NCBIfam" id="TIGR01494">
    <property type="entry name" value="ATPase_P-type"/>
    <property type="match status" value="1"/>
</dbReference>
<dbReference type="RefSeq" id="WP_238248460.1">
    <property type="nucleotide sequence ID" value="NZ_BPQX01000018.1"/>
</dbReference>
<keyword evidence="3" id="KW-0813">Transport</keyword>
<dbReference type="PANTHER" id="PTHR43520">
    <property type="entry name" value="ATP7, ISOFORM B"/>
    <property type="match status" value="1"/>
</dbReference>
<dbReference type="InterPro" id="IPR018303">
    <property type="entry name" value="ATPase_P-typ_P_site"/>
</dbReference>
<keyword evidence="19" id="KW-1185">Reference proteome</keyword>
<dbReference type="NCBIfam" id="TIGR01511">
    <property type="entry name" value="ATPase-IB1_Cu"/>
    <property type="match status" value="1"/>
</dbReference>
<sequence length="837" mass="83932">MDTNASSSVPGPIRLNLPVEGMTCAGCVSRVERILAGLPGAGDVAVNLATGRASLALKGGAGPAEVAAALAGAGYPVASTETVLAVEGMHCASCVGRVEKALAAVPGVTEASVNLATGQARVRHGEGVVAPVALAAAVRDAGFSAVLPSEAPSVDPAVRREAEARELRRDFIVAALLSAPLVVLDMGSHVAGLGMPAVAHGAAAGLVQAALATVVLAWPGRRFFLKGIPGLVGGHPDMNALVALGSGAAYLYSLVSVLLPQALPEGAAHLYFEASALIVTLILLGRSLEARARGRTGQAIARLMDLSPKTARVVRDGSEQEVPLASLVVGDMVRVRPGERIAADGTVVAGESRVDESMVTGEPAPVRKAPGAAVVGGTLNGGGSLDLRVGAVGAATVLAQIAGMVERAQGGKLPIQALVDRVTGRFVPAVIGIALATFLAWLALGPSPALGPALVHAVAVLIIACPCAMGLATPTAIMVGTGRAAERGVLFRDGAALQALQGVKIVALDKTGTLTEGRPALAGFDTVAGLSEDEALRLAAGLEERSEHPLAGAIIAAARGRSLAVPEAETFAADEGFGVTGRVAGRTVAVGAPRYLDRLGIARDPALVARAEDWSAAGLSPVHIALDGRHAAALAVTDPIKAGAREAVAALRDQGIAVAMVTGDDPGAARQVAARLGIAEVAAGVLPGGKAEAVRRFRATHGKVAFLGDGVNDAPALAEADVGLAVGTGTDIAMESADVVLMSGRPDTLVTAFDLSRAVMANIRQNLFWAFAYNAALIPLAAGLLVPFGGPALSPILAAGAMALSSLFVLGNALRLRRAGAGALPEGTVPQPVERTA</sequence>
<feature type="transmembrane region" description="Helical" evidence="16">
    <location>
        <begin position="171"/>
        <end position="191"/>
    </location>
</feature>
<evidence type="ECO:0000256" key="7">
    <source>
        <dbReference type="ARBA" id="ARBA00022741"/>
    </source>
</evidence>
<evidence type="ECO:0000256" key="5">
    <source>
        <dbReference type="ARBA" id="ARBA00022723"/>
    </source>
</evidence>
<dbReference type="PROSITE" id="PS00154">
    <property type="entry name" value="ATPASE_E1_E2"/>
    <property type="match status" value="1"/>
</dbReference>
<dbReference type="SUPFAM" id="SSF55008">
    <property type="entry name" value="HMA, heavy metal-associated domain"/>
    <property type="match status" value="2"/>
</dbReference>
<gene>
    <name evidence="18" type="ORF">QO016_003408</name>
</gene>
<dbReference type="InterPro" id="IPR044492">
    <property type="entry name" value="P_typ_ATPase_HD_dom"/>
</dbReference>
<keyword evidence="15 16" id="KW-0472">Membrane</keyword>
<evidence type="ECO:0000256" key="15">
    <source>
        <dbReference type="ARBA" id="ARBA00023136"/>
    </source>
</evidence>
<dbReference type="PRINTS" id="PR00119">
    <property type="entry name" value="CATATPASE"/>
</dbReference>
<keyword evidence="7 16" id="KW-0547">Nucleotide-binding</keyword>